<dbReference type="InterPro" id="IPR045083">
    <property type="entry name" value="ATP_synth_F0_asu_bact/mt"/>
</dbReference>
<gene>
    <name evidence="11 14" type="primary">atpB</name>
    <name evidence="14" type="ORF">HKW67_02010</name>
</gene>
<dbReference type="HAMAP" id="MF_01393">
    <property type="entry name" value="ATP_synth_a_bact"/>
    <property type="match status" value="1"/>
</dbReference>
<evidence type="ECO:0000313" key="14">
    <source>
        <dbReference type="EMBL" id="QJR34381.1"/>
    </source>
</evidence>
<feature type="transmembrane region" description="Helical" evidence="11">
    <location>
        <begin position="275"/>
        <end position="304"/>
    </location>
</feature>
<evidence type="ECO:0000256" key="2">
    <source>
        <dbReference type="ARBA" id="ARBA00006810"/>
    </source>
</evidence>
<feature type="signal peptide" evidence="13">
    <location>
        <begin position="1"/>
        <end position="19"/>
    </location>
</feature>
<keyword evidence="3 11" id="KW-0813">Transport</keyword>
<dbReference type="Gene3D" id="1.20.120.220">
    <property type="entry name" value="ATP synthase, F0 complex, subunit A"/>
    <property type="match status" value="1"/>
</dbReference>
<reference evidence="14 15" key="1">
    <citation type="submission" date="2020-05" db="EMBL/GenBank/DDBJ databases">
        <title>Complete genome sequence of Gemmatimonas greenlandica TET16.</title>
        <authorList>
            <person name="Zeng Y."/>
        </authorList>
    </citation>
    <scope>NUCLEOTIDE SEQUENCE [LARGE SCALE GENOMIC DNA]</scope>
    <source>
        <strain evidence="14 15">TET16</strain>
    </source>
</reference>
<evidence type="ECO:0000256" key="13">
    <source>
        <dbReference type="SAM" id="SignalP"/>
    </source>
</evidence>
<keyword evidence="15" id="KW-1185">Reference proteome</keyword>
<dbReference type="AlphaFoldDB" id="A0A6M4IQ24"/>
<evidence type="ECO:0000256" key="12">
    <source>
        <dbReference type="RuleBase" id="RU000483"/>
    </source>
</evidence>
<dbReference type="GO" id="GO:0045259">
    <property type="term" value="C:proton-transporting ATP synthase complex"/>
    <property type="evidence" value="ECO:0007669"/>
    <property type="project" value="UniProtKB-KW"/>
</dbReference>
<dbReference type="NCBIfam" id="TIGR01131">
    <property type="entry name" value="ATP_synt_6_or_A"/>
    <property type="match status" value="1"/>
</dbReference>
<dbReference type="SUPFAM" id="SSF81336">
    <property type="entry name" value="F1F0 ATP synthase subunit A"/>
    <property type="match status" value="1"/>
</dbReference>
<sequence>MLRSLSCAMLLALAPVALSAQEHSEHAPATPAAGPVDFITPHITDGSHLEIPWPNSHLAKEIELPKIAPVHIGSMEVDLSPTKHVVFMLLAAVVVAVVLISAASASRTQHETEGRTKGFAGAMEAMALYLRNEVVLPNVGHHGEAFVPFALTLFFFILTCNLFGMIPYGATATGNIAVTATLALITAVVVEVAGIRANGIGYLSTIFYWNKDLPIVMRVMMFFIMSPVEMVGKISKPFALTIRLFANMTAGHILLLALIGLIFAFQSWAFAGVPVLMATVISLLELFVSFLQAFIFTLLACVFIGQIREAHH</sequence>
<dbReference type="PANTHER" id="PTHR11410:SF0">
    <property type="entry name" value="ATP SYNTHASE SUBUNIT A"/>
    <property type="match status" value="1"/>
</dbReference>
<keyword evidence="8 11" id="KW-0406">Ion transport</keyword>
<accession>A0A6M4IQ24</accession>
<comment type="subcellular location">
    <subcellularLocation>
        <location evidence="11 12">Cell membrane</location>
        <topology evidence="11 12">Multi-pass membrane protein</topology>
    </subcellularLocation>
    <subcellularLocation>
        <location evidence="1">Membrane</location>
        <topology evidence="1">Multi-pass membrane protein</topology>
    </subcellularLocation>
</comment>
<dbReference type="Proteomes" id="UP000500938">
    <property type="component" value="Chromosome"/>
</dbReference>
<comment type="similarity">
    <text evidence="2 11 12">Belongs to the ATPase A chain family.</text>
</comment>
<comment type="function">
    <text evidence="11 12">Key component of the proton channel; it plays a direct role in the translocation of protons across the membrane.</text>
</comment>
<evidence type="ECO:0000256" key="10">
    <source>
        <dbReference type="ARBA" id="ARBA00023310"/>
    </source>
</evidence>
<feature type="transmembrane region" description="Helical" evidence="11">
    <location>
        <begin position="176"/>
        <end position="195"/>
    </location>
</feature>
<dbReference type="PROSITE" id="PS00449">
    <property type="entry name" value="ATPASE_A"/>
    <property type="match status" value="1"/>
</dbReference>
<evidence type="ECO:0000256" key="7">
    <source>
        <dbReference type="ARBA" id="ARBA00022989"/>
    </source>
</evidence>
<keyword evidence="6 11" id="KW-0375">Hydrogen ion transport</keyword>
<keyword evidence="13" id="KW-0732">Signal</keyword>
<keyword evidence="5 11" id="KW-0812">Transmembrane</keyword>
<dbReference type="PRINTS" id="PR00123">
    <property type="entry name" value="ATPASEA"/>
</dbReference>
<dbReference type="GO" id="GO:0046933">
    <property type="term" value="F:proton-transporting ATP synthase activity, rotational mechanism"/>
    <property type="evidence" value="ECO:0007669"/>
    <property type="project" value="UniProtKB-UniRule"/>
</dbReference>
<dbReference type="InterPro" id="IPR000568">
    <property type="entry name" value="ATP_synth_F0_asu"/>
</dbReference>
<keyword evidence="10 11" id="KW-0066">ATP synthesis</keyword>
<evidence type="ECO:0000256" key="11">
    <source>
        <dbReference type="HAMAP-Rule" id="MF_01393"/>
    </source>
</evidence>
<dbReference type="InterPro" id="IPR023011">
    <property type="entry name" value="ATP_synth_F0_asu_AS"/>
</dbReference>
<dbReference type="EMBL" id="CP053085">
    <property type="protein sequence ID" value="QJR34381.1"/>
    <property type="molecule type" value="Genomic_DNA"/>
</dbReference>
<proteinExistence type="inferred from homology"/>
<evidence type="ECO:0000313" key="15">
    <source>
        <dbReference type="Proteomes" id="UP000500938"/>
    </source>
</evidence>
<evidence type="ECO:0000256" key="8">
    <source>
        <dbReference type="ARBA" id="ARBA00023065"/>
    </source>
</evidence>
<evidence type="ECO:0000256" key="4">
    <source>
        <dbReference type="ARBA" id="ARBA00022547"/>
    </source>
</evidence>
<dbReference type="KEGG" id="ggr:HKW67_02010"/>
<dbReference type="CDD" id="cd00310">
    <property type="entry name" value="ATP-synt_Fo_a_6"/>
    <property type="match status" value="1"/>
</dbReference>
<dbReference type="InterPro" id="IPR035908">
    <property type="entry name" value="F0_ATP_A_sf"/>
</dbReference>
<feature type="transmembrane region" description="Helical" evidence="11">
    <location>
        <begin position="244"/>
        <end position="269"/>
    </location>
</feature>
<keyword evidence="9 11" id="KW-0472">Membrane</keyword>
<dbReference type="Pfam" id="PF00119">
    <property type="entry name" value="ATP-synt_A"/>
    <property type="match status" value="1"/>
</dbReference>
<organism evidence="14 15">
    <name type="scientific">Gemmatimonas groenlandica</name>
    <dbReference type="NCBI Taxonomy" id="2732249"/>
    <lineage>
        <taxon>Bacteria</taxon>
        <taxon>Pseudomonadati</taxon>
        <taxon>Gemmatimonadota</taxon>
        <taxon>Gemmatimonadia</taxon>
        <taxon>Gemmatimonadales</taxon>
        <taxon>Gemmatimonadaceae</taxon>
        <taxon>Gemmatimonas</taxon>
    </lineage>
</organism>
<evidence type="ECO:0000256" key="5">
    <source>
        <dbReference type="ARBA" id="ARBA00022692"/>
    </source>
</evidence>
<feature type="transmembrane region" description="Helical" evidence="11">
    <location>
        <begin position="145"/>
        <end position="164"/>
    </location>
</feature>
<keyword evidence="4 11" id="KW-0138">CF(0)</keyword>
<feature type="chain" id="PRO_5026841623" description="ATP synthase subunit a" evidence="13">
    <location>
        <begin position="20"/>
        <end position="312"/>
    </location>
</feature>
<name>A0A6M4IQ24_9BACT</name>
<dbReference type="GO" id="GO:0005886">
    <property type="term" value="C:plasma membrane"/>
    <property type="evidence" value="ECO:0007669"/>
    <property type="project" value="UniProtKB-SubCell"/>
</dbReference>
<evidence type="ECO:0000256" key="6">
    <source>
        <dbReference type="ARBA" id="ARBA00022781"/>
    </source>
</evidence>
<evidence type="ECO:0000256" key="9">
    <source>
        <dbReference type="ARBA" id="ARBA00023136"/>
    </source>
</evidence>
<evidence type="ECO:0000256" key="1">
    <source>
        <dbReference type="ARBA" id="ARBA00004141"/>
    </source>
</evidence>
<keyword evidence="7 11" id="KW-1133">Transmembrane helix</keyword>
<protein>
    <recommendedName>
        <fullName evidence="11 12">ATP synthase subunit a</fullName>
    </recommendedName>
    <alternativeName>
        <fullName evidence="11">ATP synthase F0 sector subunit a</fullName>
    </alternativeName>
    <alternativeName>
        <fullName evidence="11">F-ATPase subunit 6</fullName>
    </alternativeName>
</protein>
<feature type="transmembrane region" description="Helical" evidence="11">
    <location>
        <begin position="85"/>
        <end position="106"/>
    </location>
</feature>
<evidence type="ECO:0000256" key="3">
    <source>
        <dbReference type="ARBA" id="ARBA00022448"/>
    </source>
</evidence>
<keyword evidence="11" id="KW-1003">Cell membrane</keyword>
<feature type="transmembrane region" description="Helical" evidence="11">
    <location>
        <begin position="215"/>
        <end position="232"/>
    </location>
</feature>
<dbReference type="RefSeq" id="WP_171223807.1">
    <property type="nucleotide sequence ID" value="NZ_CP053085.1"/>
</dbReference>
<dbReference type="PANTHER" id="PTHR11410">
    <property type="entry name" value="ATP SYNTHASE SUBUNIT A"/>
    <property type="match status" value="1"/>
</dbReference>